<dbReference type="GO" id="GO:0030572">
    <property type="term" value="F:phosphatidyltransferase activity"/>
    <property type="evidence" value="ECO:0007669"/>
    <property type="project" value="UniProtKB-ARBA"/>
</dbReference>
<dbReference type="SMART" id="SM00155">
    <property type="entry name" value="PLDc"/>
    <property type="match status" value="2"/>
</dbReference>
<dbReference type="RefSeq" id="WP_343068271.1">
    <property type="nucleotide sequence ID" value="NZ_JACHFE010000004.1"/>
</dbReference>
<dbReference type="CDD" id="cd09113">
    <property type="entry name" value="PLDc_ymdC_like_2"/>
    <property type="match status" value="1"/>
</dbReference>
<dbReference type="InterPro" id="IPR025202">
    <property type="entry name" value="PLD-like_dom"/>
</dbReference>
<reference evidence="2 3" key="1">
    <citation type="submission" date="2020-08" db="EMBL/GenBank/DDBJ databases">
        <title>Genomic Encyclopedia of Type Strains, Phase IV (KMG-IV): sequencing the most valuable type-strain genomes for metagenomic binning, comparative biology and taxonomic classification.</title>
        <authorList>
            <person name="Goeker M."/>
        </authorList>
    </citation>
    <scope>NUCLEOTIDE SEQUENCE [LARGE SCALE GENOMIC DNA]</scope>
    <source>
        <strain evidence="2 3">DSM 22359</strain>
    </source>
</reference>
<protein>
    <submittedName>
        <fullName evidence="2">Putative cardiolipin synthase</fullName>
        <ecNumber evidence="2">2.7.8.-</ecNumber>
    </submittedName>
</protein>
<dbReference type="AlphaFoldDB" id="A0A840UDC3"/>
<dbReference type="PANTHER" id="PTHR21248:SF12">
    <property type="entry name" value="CARDIOLIPIN SYNTHASE C"/>
    <property type="match status" value="1"/>
</dbReference>
<name>A0A840UDC3_9GAMM</name>
<dbReference type="SUPFAM" id="SSF56024">
    <property type="entry name" value="Phospholipase D/nuclease"/>
    <property type="match status" value="2"/>
</dbReference>
<dbReference type="EMBL" id="JACHFE010000004">
    <property type="protein sequence ID" value="MBB5321360.1"/>
    <property type="molecule type" value="Genomic_DNA"/>
</dbReference>
<feature type="domain" description="PLD phosphodiesterase" evidence="1">
    <location>
        <begin position="416"/>
        <end position="443"/>
    </location>
</feature>
<feature type="domain" description="PLD phosphodiesterase" evidence="1">
    <location>
        <begin position="176"/>
        <end position="203"/>
    </location>
</feature>
<keyword evidence="2" id="KW-0808">Transferase</keyword>
<dbReference type="PROSITE" id="PS50035">
    <property type="entry name" value="PLD"/>
    <property type="match status" value="2"/>
</dbReference>
<evidence type="ECO:0000259" key="1">
    <source>
        <dbReference type="PROSITE" id="PS50035"/>
    </source>
</evidence>
<dbReference type="EC" id="2.7.8.-" evidence="2"/>
<dbReference type="Pfam" id="PF13091">
    <property type="entry name" value="PLDc_2"/>
    <property type="match status" value="2"/>
</dbReference>
<organism evidence="2 3">
    <name type="scientific">Marinobacter oulmenensis</name>
    <dbReference type="NCBI Taxonomy" id="643747"/>
    <lineage>
        <taxon>Bacteria</taxon>
        <taxon>Pseudomonadati</taxon>
        <taxon>Pseudomonadota</taxon>
        <taxon>Gammaproteobacteria</taxon>
        <taxon>Pseudomonadales</taxon>
        <taxon>Marinobacteraceae</taxon>
        <taxon>Marinobacter</taxon>
    </lineage>
</organism>
<dbReference type="CDD" id="cd09111">
    <property type="entry name" value="PLDc_ymdC_like_1"/>
    <property type="match status" value="1"/>
</dbReference>
<dbReference type="PROSITE" id="PS51257">
    <property type="entry name" value="PROKAR_LIPOPROTEIN"/>
    <property type="match status" value="1"/>
</dbReference>
<accession>A0A840UDC3</accession>
<dbReference type="InterPro" id="IPR001736">
    <property type="entry name" value="PLipase_D/transphosphatidylase"/>
</dbReference>
<evidence type="ECO:0000313" key="3">
    <source>
        <dbReference type="Proteomes" id="UP000591735"/>
    </source>
</evidence>
<keyword evidence="3" id="KW-1185">Reference proteome</keyword>
<dbReference type="Gene3D" id="3.30.870.10">
    <property type="entry name" value="Endonuclease Chain A"/>
    <property type="match status" value="2"/>
</dbReference>
<evidence type="ECO:0000313" key="2">
    <source>
        <dbReference type="EMBL" id="MBB5321360.1"/>
    </source>
</evidence>
<dbReference type="PANTHER" id="PTHR21248">
    <property type="entry name" value="CARDIOLIPIN SYNTHASE"/>
    <property type="match status" value="1"/>
</dbReference>
<proteinExistence type="predicted"/>
<dbReference type="GO" id="GO:0032049">
    <property type="term" value="P:cardiolipin biosynthetic process"/>
    <property type="evidence" value="ECO:0007669"/>
    <property type="project" value="UniProtKB-ARBA"/>
</dbReference>
<dbReference type="Proteomes" id="UP000591735">
    <property type="component" value="Unassembled WGS sequence"/>
</dbReference>
<comment type="caution">
    <text evidence="2">The sequence shown here is derived from an EMBL/GenBank/DDBJ whole genome shotgun (WGS) entry which is preliminary data.</text>
</comment>
<gene>
    <name evidence="2" type="ORF">HNR38_001849</name>
</gene>
<sequence length="522" mass="57800">MKTPNENTRIARASLLPLLWLLLVPLMAGCSASLPPVDHGPDRMTPVTDSTALSELSDQQLGADSGQPGFLMLDSGRDALLARAALIEMADERLDAQYYIWDDDHSGRYLASRLVAAANRGVQVRLLLDDINVSGKESLFSVLDAHPRINVRIFNPAKSRDGVGRWLSYITEFDRINRRMHNKTFVVDGAFGITGGRNIGDGYFDEHPAINFRDRDMLVLGSLVSDMTGNFEAYWHSRWSYPLEQLYPQPKTPETARAELVQAHRQASGLRASPPLDRASARALLEKSLAGLVRAPGRLVFDPPPEDPEAPADNVSATARALFEVVESAESEVLIESAYLILADDQLMKLDTIGSPDVKVAALTNSLATNDLVTNHSGYVRWRREMLEHGMELYELRPDAPACQRWVENAPACSNGAVSLHSKAVVVDSETLFVGSFNVNQRSMYLNGETVLIIQSPELASAVARDLRRAMKPENSWQVTIDEGGDLKWNGGDQVSSHEPETGFWRRAMARVLSWLPIEKYL</sequence>